<dbReference type="Proteomes" id="UP000264541">
    <property type="component" value="Unassembled WGS sequence"/>
</dbReference>
<gene>
    <name evidence="1" type="ORF">D0469_06560</name>
</gene>
<dbReference type="AlphaFoldDB" id="A0A372LQT1"/>
<dbReference type="OrthoDB" id="394960at2"/>
<accession>A0A372LQT1</accession>
<organism evidence="1 2">
    <name type="scientific">Peribacillus saganii</name>
    <dbReference type="NCBI Taxonomy" id="2303992"/>
    <lineage>
        <taxon>Bacteria</taxon>
        <taxon>Bacillati</taxon>
        <taxon>Bacillota</taxon>
        <taxon>Bacilli</taxon>
        <taxon>Bacillales</taxon>
        <taxon>Bacillaceae</taxon>
        <taxon>Peribacillus</taxon>
    </lineage>
</organism>
<dbReference type="RefSeq" id="WP_117325836.1">
    <property type="nucleotide sequence ID" value="NZ_QVTE01000015.1"/>
</dbReference>
<sequence>MKNQDIKRIGEETSVEDDVLDGRVNEILGQGHAIYNFCATLYNSPDSKKYSRQFPIEFKFTSRPKGCSINGGPLLYKTQGEDWQEYPGKDSIE</sequence>
<proteinExistence type="predicted"/>
<keyword evidence="2" id="KW-1185">Reference proteome</keyword>
<evidence type="ECO:0000313" key="1">
    <source>
        <dbReference type="EMBL" id="RFU70583.1"/>
    </source>
</evidence>
<name>A0A372LQT1_9BACI</name>
<dbReference type="EMBL" id="QVTE01000015">
    <property type="protein sequence ID" value="RFU70583.1"/>
    <property type="molecule type" value="Genomic_DNA"/>
</dbReference>
<protein>
    <submittedName>
        <fullName evidence="1">Uncharacterized protein</fullName>
    </submittedName>
</protein>
<evidence type="ECO:0000313" key="2">
    <source>
        <dbReference type="Proteomes" id="UP000264541"/>
    </source>
</evidence>
<reference evidence="1 2" key="1">
    <citation type="submission" date="2018-08" db="EMBL/GenBank/DDBJ databases">
        <title>Bacillus chawlae sp. nov., Bacillus glennii sp. nov., and Bacillus saganii sp. nov. Isolated from the Vehicle Assembly Building at Kennedy Space Center where the Viking Spacecraft were Assembled.</title>
        <authorList>
            <person name="Seuylemezian A."/>
            <person name="Vaishampayan P."/>
        </authorList>
    </citation>
    <scope>NUCLEOTIDE SEQUENCE [LARGE SCALE GENOMIC DNA]</scope>
    <source>
        <strain evidence="1 2">V47-23a</strain>
    </source>
</reference>
<comment type="caution">
    <text evidence="1">The sequence shown here is derived from an EMBL/GenBank/DDBJ whole genome shotgun (WGS) entry which is preliminary data.</text>
</comment>